<comment type="caution">
    <text evidence="4">The sequence shown here is derived from an EMBL/GenBank/DDBJ whole genome shotgun (WGS) entry which is preliminary data.</text>
</comment>
<dbReference type="Proteomes" id="UP000037904">
    <property type="component" value="Unassembled WGS sequence"/>
</dbReference>
<protein>
    <recommendedName>
        <fullName evidence="6">Mid2 domain-containing protein</fullName>
    </recommendedName>
</protein>
<reference evidence="4 5" key="1">
    <citation type="submission" date="2015-04" db="EMBL/GenBank/DDBJ databases">
        <title>The draft genome sequence of Fusarium langsethiae, a T-2/HT-2 mycotoxin producer.</title>
        <authorList>
            <person name="Lysoe E."/>
            <person name="Divon H.H."/>
            <person name="Terzi V."/>
            <person name="Orru L."/>
            <person name="Lamontanara A."/>
            <person name="Kolseth A.-K."/>
            <person name="Frandsen R.J."/>
            <person name="Nielsen K."/>
            <person name="Thrane U."/>
        </authorList>
    </citation>
    <scope>NUCLEOTIDE SEQUENCE [LARGE SCALE GENOMIC DNA]</scope>
    <source>
        <strain evidence="4 5">Fl201059</strain>
    </source>
</reference>
<feature type="region of interest" description="Disordered" evidence="1">
    <location>
        <begin position="221"/>
        <end position="241"/>
    </location>
</feature>
<organism evidence="4 5">
    <name type="scientific">Fusarium langsethiae</name>
    <dbReference type="NCBI Taxonomy" id="179993"/>
    <lineage>
        <taxon>Eukaryota</taxon>
        <taxon>Fungi</taxon>
        <taxon>Dikarya</taxon>
        <taxon>Ascomycota</taxon>
        <taxon>Pezizomycotina</taxon>
        <taxon>Sordariomycetes</taxon>
        <taxon>Hypocreomycetidae</taxon>
        <taxon>Hypocreales</taxon>
        <taxon>Nectriaceae</taxon>
        <taxon>Fusarium</taxon>
    </lineage>
</organism>
<dbReference type="AlphaFoldDB" id="A0A0N0DCN3"/>
<name>A0A0N0DCN3_FUSLA</name>
<accession>A0A0N0DCN3</accession>
<gene>
    <name evidence="4" type="ORF">FLAG1_08677</name>
</gene>
<keyword evidence="2" id="KW-0812">Transmembrane</keyword>
<evidence type="ECO:0008006" key="6">
    <source>
        <dbReference type="Google" id="ProtNLM"/>
    </source>
</evidence>
<sequence>MISLLLVYVLGVAFAAYGKCDSVFILPKDVNPQSYEDNPVYSLDQSFKIEWKTGRKGPCNLFVWQAWPRGPLERYEKILENTTDTSYIWNASSSTVTTDPWLDNDSEIPVFHFSLYSSDLNLPLANSGTFNVSDSKTTTEDELQPSLSTSASSASATSIETESLAISHPAESSQIPATEPSKSGLPTVALVGISVGVTAVGLSISGIIAFMLWKRFRRDRGGSESSDSSSEGPDFSKAELGGTQILQIGRSELNSDREPQELWDTQKMAELGDENKVRVVVGLHEAP</sequence>
<proteinExistence type="predicted"/>
<evidence type="ECO:0000256" key="1">
    <source>
        <dbReference type="SAM" id="MobiDB-lite"/>
    </source>
</evidence>
<keyword evidence="3" id="KW-0732">Signal</keyword>
<evidence type="ECO:0000256" key="2">
    <source>
        <dbReference type="SAM" id="Phobius"/>
    </source>
</evidence>
<keyword evidence="2" id="KW-1133">Transmembrane helix</keyword>
<feature type="signal peptide" evidence="3">
    <location>
        <begin position="1"/>
        <end position="20"/>
    </location>
</feature>
<keyword evidence="2" id="KW-0472">Membrane</keyword>
<feature type="transmembrane region" description="Helical" evidence="2">
    <location>
        <begin position="188"/>
        <end position="213"/>
    </location>
</feature>
<dbReference type="EMBL" id="JXCE01000274">
    <property type="protein sequence ID" value="KPA38491.1"/>
    <property type="molecule type" value="Genomic_DNA"/>
</dbReference>
<evidence type="ECO:0000313" key="5">
    <source>
        <dbReference type="Proteomes" id="UP000037904"/>
    </source>
</evidence>
<evidence type="ECO:0000313" key="4">
    <source>
        <dbReference type="EMBL" id="KPA38491.1"/>
    </source>
</evidence>
<keyword evidence="5" id="KW-1185">Reference proteome</keyword>
<feature type="compositionally biased region" description="Low complexity" evidence="1">
    <location>
        <begin position="146"/>
        <end position="162"/>
    </location>
</feature>
<feature type="compositionally biased region" description="Low complexity" evidence="1">
    <location>
        <begin position="223"/>
        <end position="232"/>
    </location>
</feature>
<evidence type="ECO:0000256" key="3">
    <source>
        <dbReference type="SAM" id="SignalP"/>
    </source>
</evidence>
<feature type="chain" id="PRO_5005846581" description="Mid2 domain-containing protein" evidence="3">
    <location>
        <begin position="21"/>
        <end position="287"/>
    </location>
</feature>
<feature type="region of interest" description="Disordered" evidence="1">
    <location>
        <begin position="133"/>
        <end position="162"/>
    </location>
</feature>